<evidence type="ECO:0000259" key="2">
    <source>
        <dbReference type="Pfam" id="PF04471"/>
    </source>
</evidence>
<dbReference type="EMBL" id="CP041185">
    <property type="protein sequence ID" value="QDG70163.1"/>
    <property type="molecule type" value="Genomic_DNA"/>
</dbReference>
<dbReference type="InterPro" id="IPR011335">
    <property type="entry name" value="Restrct_endonuc-II-like"/>
</dbReference>
<sequence>MKRGHWQRWSSGNPRARWVKHTVAGDGREERIEDGKPGGSRAPRPARERYEAVLARSRGVSGMLFRCASQLFNAMRMRRLPDHRRRIAQSRAVLQAVRQFTGEGYAARCLAYLRSVDPLVFEEVVLSALEDAGLFVLRNQRYSGDGGIDGKVWLPGHGWYAVQSKRYCGHVNHQHVAAFGEAICDHGVGAGLFLHTGRSGAAVYPHLTKSNVVLVSGASLVQLVLGRRAGKMVWN</sequence>
<feature type="compositionally biased region" description="Basic and acidic residues" evidence="1">
    <location>
        <begin position="26"/>
        <end position="36"/>
    </location>
</feature>
<evidence type="ECO:0000313" key="4">
    <source>
        <dbReference type="Proteomes" id="UP000316665"/>
    </source>
</evidence>
<gene>
    <name evidence="3" type="ORF">FJQ89_06835</name>
</gene>
<dbReference type="SUPFAM" id="SSF52980">
    <property type="entry name" value="Restriction endonuclease-like"/>
    <property type="match status" value="1"/>
</dbReference>
<dbReference type="GO" id="GO:0004519">
    <property type="term" value="F:endonuclease activity"/>
    <property type="evidence" value="ECO:0007669"/>
    <property type="project" value="InterPro"/>
</dbReference>
<evidence type="ECO:0000256" key="1">
    <source>
        <dbReference type="SAM" id="MobiDB-lite"/>
    </source>
</evidence>
<dbReference type="Gene3D" id="3.40.1350.10">
    <property type="match status" value="1"/>
</dbReference>
<dbReference type="OrthoDB" id="577942at2"/>
<organism evidence="3 4">
    <name type="scientific">Janthinobacterium tructae</name>
    <dbReference type="NCBI Taxonomy" id="2590869"/>
    <lineage>
        <taxon>Bacteria</taxon>
        <taxon>Pseudomonadati</taxon>
        <taxon>Pseudomonadota</taxon>
        <taxon>Betaproteobacteria</taxon>
        <taxon>Burkholderiales</taxon>
        <taxon>Oxalobacteraceae</taxon>
        <taxon>Janthinobacterium</taxon>
    </lineage>
</organism>
<accession>A0A4Y6RBB7</accession>
<dbReference type="Proteomes" id="UP000316665">
    <property type="component" value="Chromosome"/>
</dbReference>
<proteinExistence type="predicted"/>
<dbReference type="AlphaFoldDB" id="A0A4Y6RBB7"/>
<dbReference type="GO" id="GO:0003677">
    <property type="term" value="F:DNA binding"/>
    <property type="evidence" value="ECO:0007669"/>
    <property type="project" value="InterPro"/>
</dbReference>
<dbReference type="RefSeq" id="WP_141169595.1">
    <property type="nucleotide sequence ID" value="NZ_CP041185.1"/>
</dbReference>
<dbReference type="Pfam" id="PF04471">
    <property type="entry name" value="Mrr_cat"/>
    <property type="match status" value="1"/>
</dbReference>
<protein>
    <recommendedName>
        <fullName evidence="2">Restriction endonuclease type IV Mrr domain-containing protein</fullName>
    </recommendedName>
</protein>
<dbReference type="InterPro" id="IPR011856">
    <property type="entry name" value="tRNA_endonuc-like_dom_sf"/>
</dbReference>
<keyword evidence="4" id="KW-1185">Reference proteome</keyword>
<dbReference type="GO" id="GO:0009307">
    <property type="term" value="P:DNA restriction-modification system"/>
    <property type="evidence" value="ECO:0007669"/>
    <property type="project" value="InterPro"/>
</dbReference>
<feature type="domain" description="Restriction endonuclease type IV Mrr" evidence="2">
    <location>
        <begin position="113"/>
        <end position="223"/>
    </location>
</feature>
<dbReference type="KEGG" id="jas:FJQ89_06835"/>
<feature type="region of interest" description="Disordered" evidence="1">
    <location>
        <begin position="25"/>
        <end position="46"/>
    </location>
</feature>
<evidence type="ECO:0000313" key="3">
    <source>
        <dbReference type="EMBL" id="QDG70163.1"/>
    </source>
</evidence>
<dbReference type="InterPro" id="IPR007560">
    <property type="entry name" value="Restrct_endonuc_IV_Mrr"/>
</dbReference>
<name>A0A4Y6RBB7_9BURK</name>
<reference evidence="3 4" key="1">
    <citation type="submission" date="2019-06" db="EMBL/GenBank/DDBJ databases">
        <title>Complete genome sequence of Janthinobacterium sp. SNU WT3 isolated from diseased rainbow trout.</title>
        <authorList>
            <person name="Oh W.T."/>
            <person name="Park S.C."/>
        </authorList>
    </citation>
    <scope>NUCLEOTIDE SEQUENCE [LARGE SCALE GENOMIC DNA]</scope>
    <source>
        <strain evidence="3 4">SNU WT3</strain>
    </source>
</reference>